<feature type="transmembrane region" description="Helical" evidence="1">
    <location>
        <begin position="44"/>
        <end position="68"/>
    </location>
</feature>
<dbReference type="EC" id="3.4.-.-" evidence="3"/>
<dbReference type="CDD" id="cd12797">
    <property type="entry name" value="M23_peptidase"/>
    <property type="match status" value="1"/>
</dbReference>
<keyword evidence="1" id="KW-0472">Membrane</keyword>
<proteinExistence type="predicted"/>
<keyword evidence="1" id="KW-0812">Transmembrane</keyword>
<dbReference type="Pfam" id="PF01551">
    <property type="entry name" value="Peptidase_M23"/>
    <property type="match status" value="1"/>
</dbReference>
<dbReference type="InterPro" id="IPR050570">
    <property type="entry name" value="Cell_wall_metabolism_enzyme"/>
</dbReference>
<comment type="caution">
    <text evidence="3">The sequence shown here is derived from an EMBL/GenBank/DDBJ whole genome shotgun (WGS) entry which is preliminary data.</text>
</comment>
<protein>
    <submittedName>
        <fullName evidence="3">M23 family metallopeptidase</fullName>
        <ecNumber evidence="3">3.4.-.-</ecNumber>
    </submittedName>
</protein>
<organism evidence="3 4">
    <name type="scientific">Heminiphilus faecis</name>
    <dbReference type="NCBI Taxonomy" id="2601703"/>
    <lineage>
        <taxon>Bacteria</taxon>
        <taxon>Pseudomonadati</taxon>
        <taxon>Bacteroidota</taxon>
        <taxon>Bacteroidia</taxon>
        <taxon>Bacteroidales</taxon>
        <taxon>Muribaculaceae</taxon>
        <taxon>Heminiphilus</taxon>
    </lineage>
</organism>
<dbReference type="Proteomes" id="UP001565200">
    <property type="component" value="Unassembled WGS sequence"/>
</dbReference>
<evidence type="ECO:0000256" key="1">
    <source>
        <dbReference type="SAM" id="Phobius"/>
    </source>
</evidence>
<dbReference type="SUPFAM" id="SSF51261">
    <property type="entry name" value="Duplicated hybrid motif"/>
    <property type="match status" value="1"/>
</dbReference>
<evidence type="ECO:0000259" key="2">
    <source>
        <dbReference type="Pfam" id="PF01551"/>
    </source>
</evidence>
<evidence type="ECO:0000313" key="3">
    <source>
        <dbReference type="EMBL" id="MEY8244417.1"/>
    </source>
</evidence>
<dbReference type="PANTHER" id="PTHR21666">
    <property type="entry name" value="PEPTIDASE-RELATED"/>
    <property type="match status" value="1"/>
</dbReference>
<dbReference type="InterPro" id="IPR011055">
    <property type="entry name" value="Dup_hybrid_motif"/>
</dbReference>
<name>A0ABV4CXI9_9BACT</name>
<dbReference type="PANTHER" id="PTHR21666:SF270">
    <property type="entry name" value="MUREIN HYDROLASE ACTIVATOR ENVC"/>
    <property type="match status" value="1"/>
</dbReference>
<evidence type="ECO:0000313" key="4">
    <source>
        <dbReference type="Proteomes" id="UP001565200"/>
    </source>
</evidence>
<dbReference type="InterPro" id="IPR016047">
    <property type="entry name" value="M23ase_b-sheet_dom"/>
</dbReference>
<keyword evidence="4" id="KW-1185">Reference proteome</keyword>
<dbReference type="EMBL" id="JBCLPP010000004">
    <property type="protein sequence ID" value="MEY8244417.1"/>
    <property type="molecule type" value="Genomic_DNA"/>
</dbReference>
<gene>
    <name evidence="3" type="ORF">AAK873_02140</name>
</gene>
<keyword evidence="1" id="KW-1133">Transmembrane helix</keyword>
<keyword evidence="3" id="KW-0378">Hydrolase</keyword>
<dbReference type="GO" id="GO:0016787">
    <property type="term" value="F:hydrolase activity"/>
    <property type="evidence" value="ECO:0007669"/>
    <property type="project" value="UniProtKB-KW"/>
</dbReference>
<reference evidence="3 4" key="1">
    <citation type="submission" date="2024-03" db="EMBL/GenBank/DDBJ databases">
        <title>Mouse gut bacterial collection (mGBC) of GemPharmatech.</title>
        <authorList>
            <person name="He Y."/>
            <person name="Dong L."/>
            <person name="Wu D."/>
            <person name="Gao X."/>
            <person name="Lin Z."/>
        </authorList>
    </citation>
    <scope>NUCLEOTIDE SEQUENCE [LARGE SCALE GENOMIC DNA]</scope>
    <source>
        <strain evidence="3 4">54-13</strain>
    </source>
</reference>
<accession>A0ABV4CXI9</accession>
<dbReference type="RefSeq" id="WP_121698287.1">
    <property type="nucleotide sequence ID" value="NZ_JBCLPP010000004.1"/>
</dbReference>
<sequence length="286" mass="31108">MEEKNNNKKNIRHPLRTPRRFRLSFINENTFNEVWTLKFTGPKIIAAVAFVIFAIGCMAATIIVLTPIRTLLPGYLKKEQRQENIVNAMRVDSLSEIVKTNNAYMKNLADVLNPSSAPAKQSIPKAEIAALPPDSLLPPSENEKMFVRRFEEAERFNLKIKSPAAADGIAFFAPVNGATTEAPRNSATEVTLIAPKEAAICSIYGGTVIGTYTTLNRGTTAIVQHPNGFISKYSGIATPFAVTGDKVEAGSVIGLAGNGENTKGSLISIELWNNGTALNPRDYIPF</sequence>
<dbReference type="Gene3D" id="2.70.70.10">
    <property type="entry name" value="Glucose Permease (Domain IIA)"/>
    <property type="match status" value="1"/>
</dbReference>
<feature type="domain" description="M23ase beta-sheet core" evidence="2">
    <location>
        <begin position="190"/>
        <end position="280"/>
    </location>
</feature>